<comment type="caution">
    <text evidence="1">The sequence shown here is derived from an EMBL/GenBank/DDBJ whole genome shotgun (WGS) entry which is preliminary data.</text>
</comment>
<sequence length="66" mass="7341">MATELVKSDDLTMDTSKSRIGNPEGLALLSPLDSLGNEIEDLEERMARSDRILDCILALRHDILDD</sequence>
<dbReference type="OrthoDB" id="4348643at2759"/>
<name>A0A9W9T504_9EURO</name>
<reference evidence="1" key="1">
    <citation type="submission" date="2022-11" db="EMBL/GenBank/DDBJ databases">
        <authorList>
            <person name="Petersen C."/>
        </authorList>
    </citation>
    <scope>NUCLEOTIDE SEQUENCE</scope>
    <source>
        <strain evidence="1">IBT 20477</strain>
    </source>
</reference>
<dbReference type="AlphaFoldDB" id="A0A9W9T504"/>
<keyword evidence="2" id="KW-1185">Reference proteome</keyword>
<dbReference type="Proteomes" id="UP001150942">
    <property type="component" value="Unassembled WGS sequence"/>
</dbReference>
<reference evidence="1" key="2">
    <citation type="journal article" date="2023" name="IMA Fungus">
        <title>Comparative genomic study of the Penicillium genus elucidates a diverse pangenome and 15 lateral gene transfer events.</title>
        <authorList>
            <person name="Petersen C."/>
            <person name="Sorensen T."/>
            <person name="Nielsen M.R."/>
            <person name="Sondergaard T.E."/>
            <person name="Sorensen J.L."/>
            <person name="Fitzpatrick D.A."/>
            <person name="Frisvad J.C."/>
            <person name="Nielsen K.L."/>
        </authorList>
    </citation>
    <scope>NUCLEOTIDE SEQUENCE</scope>
    <source>
        <strain evidence="1">IBT 20477</strain>
    </source>
</reference>
<evidence type="ECO:0000313" key="1">
    <source>
        <dbReference type="EMBL" id="KAJ5209733.1"/>
    </source>
</evidence>
<proteinExistence type="predicted"/>
<protein>
    <submittedName>
        <fullName evidence="1">Uncharacterized protein</fullName>
    </submittedName>
</protein>
<accession>A0A9W9T504</accession>
<evidence type="ECO:0000313" key="2">
    <source>
        <dbReference type="Proteomes" id="UP001150942"/>
    </source>
</evidence>
<gene>
    <name evidence="1" type="ORF">N7449_004112</name>
</gene>
<dbReference type="EMBL" id="JAPQKQ010000002">
    <property type="protein sequence ID" value="KAJ5209733.1"/>
    <property type="molecule type" value="Genomic_DNA"/>
</dbReference>
<organism evidence="1 2">
    <name type="scientific">Penicillium cf. viridicatum</name>
    <dbReference type="NCBI Taxonomy" id="2972119"/>
    <lineage>
        <taxon>Eukaryota</taxon>
        <taxon>Fungi</taxon>
        <taxon>Dikarya</taxon>
        <taxon>Ascomycota</taxon>
        <taxon>Pezizomycotina</taxon>
        <taxon>Eurotiomycetes</taxon>
        <taxon>Eurotiomycetidae</taxon>
        <taxon>Eurotiales</taxon>
        <taxon>Aspergillaceae</taxon>
        <taxon>Penicillium</taxon>
    </lineage>
</organism>